<dbReference type="GO" id="GO:0009228">
    <property type="term" value="P:thiamine biosynthetic process"/>
    <property type="evidence" value="ECO:0007669"/>
    <property type="project" value="UniProtKB-KW"/>
</dbReference>
<dbReference type="FunFam" id="3.20.20.70:FF:000104">
    <property type="entry name" value="Thiamine biosynthetic bifunctional enzyme"/>
    <property type="match status" value="1"/>
</dbReference>
<evidence type="ECO:0000256" key="11">
    <source>
        <dbReference type="ARBA" id="ARBA00022842"/>
    </source>
</evidence>
<dbReference type="PANTHER" id="PTHR20857:SF23">
    <property type="entry name" value="THIAMINE BIOSYNTHETIC BIFUNCTIONAL ENZYME"/>
    <property type="match status" value="1"/>
</dbReference>
<comment type="catalytic activity">
    <reaction evidence="1">
        <text>5-(2-hydroxyethyl)-4-methylthiazole + ATP = 4-methyl-5-(2-phosphooxyethyl)-thiazole + ADP + H(+)</text>
        <dbReference type="Rhea" id="RHEA:24212"/>
        <dbReference type="ChEBI" id="CHEBI:15378"/>
        <dbReference type="ChEBI" id="CHEBI:17957"/>
        <dbReference type="ChEBI" id="CHEBI:30616"/>
        <dbReference type="ChEBI" id="CHEBI:58296"/>
        <dbReference type="ChEBI" id="CHEBI:456216"/>
        <dbReference type="EC" id="2.7.1.50"/>
    </reaction>
</comment>
<dbReference type="NCBIfam" id="TIGR00693">
    <property type="entry name" value="thiE"/>
    <property type="match status" value="1"/>
</dbReference>
<comment type="similarity">
    <text evidence="16">In the C-terminal section; belongs to the Thz kinase family.</text>
</comment>
<comment type="pathway">
    <text evidence="4">Cofactor biosynthesis; thiamine diphosphate biosynthesis; 4-methyl-5-(2-phosphoethyl)-thiazole from 5-(2-hydroxyethyl)-4-methylthiazole: step 1/1.</text>
</comment>
<dbReference type="HAMAP" id="MF_00097">
    <property type="entry name" value="TMP_synthase"/>
    <property type="match status" value="1"/>
</dbReference>
<evidence type="ECO:0000313" key="19">
    <source>
        <dbReference type="EMBL" id="OCB86902.1"/>
    </source>
</evidence>
<keyword evidence="7" id="KW-0479">Metal-binding</keyword>
<dbReference type="OrthoDB" id="4994at2759"/>
<dbReference type="Gene3D" id="3.40.1190.20">
    <property type="match status" value="1"/>
</dbReference>
<dbReference type="EMBL" id="LNZH02000198">
    <property type="protein sequence ID" value="OCB86902.1"/>
    <property type="molecule type" value="Genomic_DNA"/>
</dbReference>
<keyword evidence="9" id="KW-0418">Kinase</keyword>
<keyword evidence="11" id="KW-0460">Magnesium</keyword>
<dbReference type="GO" id="GO:0000287">
    <property type="term" value="F:magnesium ion binding"/>
    <property type="evidence" value="ECO:0007669"/>
    <property type="project" value="InterPro"/>
</dbReference>
<evidence type="ECO:0000256" key="5">
    <source>
        <dbReference type="ARBA" id="ARBA00005165"/>
    </source>
</evidence>
<keyword evidence="10" id="KW-0067">ATP-binding</keyword>
<evidence type="ECO:0000256" key="8">
    <source>
        <dbReference type="ARBA" id="ARBA00022741"/>
    </source>
</evidence>
<keyword evidence="12" id="KW-0784">Thiamine biosynthesis</keyword>
<dbReference type="InterPro" id="IPR034291">
    <property type="entry name" value="TMP_synthase"/>
</dbReference>
<comment type="catalytic activity">
    <reaction evidence="15">
        <text>2-[(2R,5Z)-2-carboxy-4-methylthiazol-5(2H)-ylidene]ethyl phosphate + 4-amino-2-methyl-5-(diphosphooxymethyl)pyrimidine + 2 H(+) = thiamine phosphate + CO2 + diphosphate</text>
        <dbReference type="Rhea" id="RHEA:47844"/>
        <dbReference type="ChEBI" id="CHEBI:15378"/>
        <dbReference type="ChEBI" id="CHEBI:16526"/>
        <dbReference type="ChEBI" id="CHEBI:33019"/>
        <dbReference type="ChEBI" id="CHEBI:37575"/>
        <dbReference type="ChEBI" id="CHEBI:57841"/>
        <dbReference type="ChEBI" id="CHEBI:62899"/>
        <dbReference type="EC" id="2.5.1.3"/>
    </reaction>
</comment>
<evidence type="ECO:0000313" key="20">
    <source>
        <dbReference type="Proteomes" id="UP000757232"/>
    </source>
</evidence>
<comment type="catalytic activity">
    <reaction evidence="13">
        <text>4-methyl-5-(2-phosphooxyethyl)-thiazole + 4-amino-2-methyl-5-(diphosphooxymethyl)pyrimidine + H(+) = thiamine phosphate + diphosphate</text>
        <dbReference type="Rhea" id="RHEA:22328"/>
        <dbReference type="ChEBI" id="CHEBI:15378"/>
        <dbReference type="ChEBI" id="CHEBI:33019"/>
        <dbReference type="ChEBI" id="CHEBI:37575"/>
        <dbReference type="ChEBI" id="CHEBI:57841"/>
        <dbReference type="ChEBI" id="CHEBI:58296"/>
        <dbReference type="EC" id="2.5.1.3"/>
    </reaction>
</comment>
<accession>A0A9Q5HW64</accession>
<dbReference type="GO" id="GO:0005524">
    <property type="term" value="F:ATP binding"/>
    <property type="evidence" value="ECO:0007669"/>
    <property type="project" value="UniProtKB-KW"/>
</dbReference>
<dbReference type="InterPro" id="IPR022998">
    <property type="entry name" value="ThiamineP_synth_TenI"/>
</dbReference>
<dbReference type="Pfam" id="PF02581">
    <property type="entry name" value="TMP-TENI"/>
    <property type="match status" value="1"/>
</dbReference>
<evidence type="ECO:0000259" key="18">
    <source>
        <dbReference type="Pfam" id="PF02581"/>
    </source>
</evidence>
<dbReference type="GO" id="GO:0005737">
    <property type="term" value="C:cytoplasm"/>
    <property type="evidence" value="ECO:0007669"/>
    <property type="project" value="TreeGrafter"/>
</dbReference>
<evidence type="ECO:0000256" key="4">
    <source>
        <dbReference type="ARBA" id="ARBA00004868"/>
    </source>
</evidence>
<dbReference type="HAMAP" id="MF_00228">
    <property type="entry name" value="Thz_kinase"/>
    <property type="match status" value="1"/>
</dbReference>
<dbReference type="PANTHER" id="PTHR20857">
    <property type="entry name" value="THIAMINE-PHOSPHATE PYROPHOSPHORYLASE"/>
    <property type="match status" value="1"/>
</dbReference>
<dbReference type="Gene3D" id="3.20.20.70">
    <property type="entry name" value="Aldolase class I"/>
    <property type="match status" value="1"/>
</dbReference>
<dbReference type="Pfam" id="PF02110">
    <property type="entry name" value="HK"/>
    <property type="match status" value="1"/>
</dbReference>
<dbReference type="GO" id="GO:0004789">
    <property type="term" value="F:thiamine-phosphate diphosphorylase activity"/>
    <property type="evidence" value="ECO:0007669"/>
    <property type="project" value="UniProtKB-EC"/>
</dbReference>
<keyword evidence="8" id="KW-0547">Nucleotide-binding</keyword>
<dbReference type="SUPFAM" id="SSF51391">
    <property type="entry name" value="Thiamin phosphate synthase"/>
    <property type="match status" value="1"/>
</dbReference>
<evidence type="ECO:0000256" key="6">
    <source>
        <dbReference type="ARBA" id="ARBA00022679"/>
    </source>
</evidence>
<proteinExistence type="inferred from homology"/>
<evidence type="ECO:0000256" key="3">
    <source>
        <dbReference type="ARBA" id="ARBA00003814"/>
    </source>
</evidence>
<dbReference type="SUPFAM" id="SSF53613">
    <property type="entry name" value="Ribokinase-like"/>
    <property type="match status" value="1"/>
</dbReference>
<evidence type="ECO:0000256" key="2">
    <source>
        <dbReference type="ARBA" id="ARBA00001946"/>
    </source>
</evidence>
<evidence type="ECO:0000256" key="12">
    <source>
        <dbReference type="ARBA" id="ARBA00022977"/>
    </source>
</evidence>
<dbReference type="InterPro" id="IPR029056">
    <property type="entry name" value="Ribokinase-like"/>
</dbReference>
<keyword evidence="6" id="KW-0808">Transferase</keyword>
<dbReference type="GO" id="GO:0004417">
    <property type="term" value="F:hydroxyethylthiazole kinase activity"/>
    <property type="evidence" value="ECO:0007669"/>
    <property type="project" value="UniProtKB-EC"/>
</dbReference>
<comment type="catalytic activity">
    <reaction evidence="14">
        <text>2-(2-carboxy-4-methylthiazol-5-yl)ethyl phosphate + 4-amino-2-methyl-5-(diphosphooxymethyl)pyrimidine + 2 H(+) = thiamine phosphate + CO2 + diphosphate</text>
        <dbReference type="Rhea" id="RHEA:47848"/>
        <dbReference type="ChEBI" id="CHEBI:15378"/>
        <dbReference type="ChEBI" id="CHEBI:16526"/>
        <dbReference type="ChEBI" id="CHEBI:33019"/>
        <dbReference type="ChEBI" id="CHEBI:37575"/>
        <dbReference type="ChEBI" id="CHEBI:57841"/>
        <dbReference type="ChEBI" id="CHEBI:62890"/>
        <dbReference type="EC" id="2.5.1.3"/>
    </reaction>
</comment>
<comment type="function">
    <text evidence="3">Condenses 4-methyl-5-(beta-hydroxyethyl)thiazole monophosphate (THZ-P) and 2-methyl-4-amino-5-hydroxymethyl pyrimidine pyrophosphate (HMP-PP) to form thiamine monophosphate (TMP).</text>
</comment>
<organism evidence="19 20">
    <name type="scientific">Sanghuangporus baumii</name>
    <name type="common">Phellinus baumii</name>
    <dbReference type="NCBI Taxonomy" id="108892"/>
    <lineage>
        <taxon>Eukaryota</taxon>
        <taxon>Fungi</taxon>
        <taxon>Dikarya</taxon>
        <taxon>Basidiomycota</taxon>
        <taxon>Agaricomycotina</taxon>
        <taxon>Agaricomycetes</taxon>
        <taxon>Hymenochaetales</taxon>
        <taxon>Hymenochaetaceae</taxon>
        <taxon>Sanghuangporus</taxon>
    </lineage>
</organism>
<dbReference type="PRINTS" id="PR01099">
    <property type="entry name" value="HYETHTZKNASE"/>
</dbReference>
<protein>
    <submittedName>
        <fullName evidence="19">HK-domain-containing protein</fullName>
    </submittedName>
</protein>
<dbReference type="InterPro" id="IPR013785">
    <property type="entry name" value="Aldolase_TIM"/>
</dbReference>
<evidence type="ECO:0000256" key="10">
    <source>
        <dbReference type="ARBA" id="ARBA00022840"/>
    </source>
</evidence>
<evidence type="ECO:0000256" key="9">
    <source>
        <dbReference type="ARBA" id="ARBA00022777"/>
    </source>
</evidence>
<dbReference type="NCBIfam" id="NF006830">
    <property type="entry name" value="PRK09355.1"/>
    <property type="match status" value="1"/>
</dbReference>
<dbReference type="CDD" id="cd01170">
    <property type="entry name" value="THZ_kinase"/>
    <property type="match status" value="1"/>
</dbReference>
<evidence type="ECO:0000256" key="17">
    <source>
        <dbReference type="ARBA" id="ARBA00061283"/>
    </source>
</evidence>
<reference evidence="19" key="1">
    <citation type="submission" date="2016-06" db="EMBL/GenBank/DDBJ databases">
        <title>Draft Genome sequence of the fungus Inonotus baumii.</title>
        <authorList>
            <person name="Zhu H."/>
            <person name="Lin W."/>
        </authorList>
    </citation>
    <scope>NUCLEOTIDE SEQUENCE</scope>
    <source>
        <strain evidence="19">821</strain>
    </source>
</reference>
<feature type="domain" description="Thiamine phosphate synthase/TenI" evidence="18">
    <location>
        <begin position="11"/>
        <end position="208"/>
    </location>
</feature>
<dbReference type="Proteomes" id="UP000757232">
    <property type="component" value="Unassembled WGS sequence"/>
</dbReference>
<comment type="cofactor">
    <cofactor evidence="2">
        <name>Mg(2+)</name>
        <dbReference type="ChEBI" id="CHEBI:18420"/>
    </cofactor>
</comment>
<comment type="caution">
    <text evidence="19">The sequence shown here is derived from an EMBL/GenBank/DDBJ whole genome shotgun (WGS) entry which is preliminary data.</text>
</comment>
<dbReference type="InterPro" id="IPR036206">
    <property type="entry name" value="ThiamineP_synth_sf"/>
</dbReference>
<evidence type="ECO:0000256" key="1">
    <source>
        <dbReference type="ARBA" id="ARBA00001771"/>
    </source>
</evidence>
<evidence type="ECO:0000256" key="13">
    <source>
        <dbReference type="ARBA" id="ARBA00047334"/>
    </source>
</evidence>
<keyword evidence="20" id="KW-1185">Reference proteome</keyword>
<evidence type="ECO:0000256" key="7">
    <source>
        <dbReference type="ARBA" id="ARBA00022723"/>
    </source>
</evidence>
<evidence type="ECO:0000256" key="16">
    <source>
        <dbReference type="ARBA" id="ARBA00061146"/>
    </source>
</evidence>
<evidence type="ECO:0000256" key="14">
    <source>
        <dbReference type="ARBA" id="ARBA00047851"/>
    </source>
</evidence>
<comment type="similarity">
    <text evidence="17">In the N-terminal section; belongs to the thiamine-phosphate synthase family.</text>
</comment>
<evidence type="ECO:0000256" key="15">
    <source>
        <dbReference type="ARBA" id="ARBA00047883"/>
    </source>
</evidence>
<name>A0A9Q5HW64_SANBA</name>
<comment type="pathway">
    <text evidence="5">Cofactor biosynthesis; thiamine diphosphate biosynthesis; thiamine phosphate from 4-amino-2-methyl-5-diphosphomethylpyrimidine and 4-methyl-5-(2-phosphoethyl)-thiazole: step 1/1.</text>
</comment>
<gene>
    <name evidence="19" type="ORF">A7U60_g6075</name>
</gene>
<dbReference type="AlphaFoldDB" id="A0A9Q5HW64"/>
<sequence length="528" mass="56144">MPFTGTVDYSLYLVTGRELLPQGAKSNVQDYYETLEETLKGGVTLVQVREKEADTREFLEIAKRTKEICNKYNVPVLINDRIDIALAMGADGVHVGQSDMPASLVRKLLPRDSILGISANTPAEAAKAVEDGADYVGIGPIWNTSTKKDIKNVLGVRGVGQILDALEGSNVKAVGIAGINERNVLRTLHGSVSIRNRSLNGVAVVSALMASKKPYEAAKALSEVVRGFLSTPPLLSRLDASSLHTKGIVNAVAHLLSKVREGGPVIHQITNNVAINQSANVTLALGASPIMATAPQEMEDLSKISGALLVNFGTITDKDGMLEAGKWVNTRKNPIVFDPVAVGATKFRYETAQELLSTWQASVIKGNPAEIGTLANSDEVRSRGVDSVGSGFANPAPMLRELARKEPMTGKTDWVSDGSVTISSSNGHEYLSQITGSGCIVGTSVATFCAAANLSARSGTTDDHHRLVYGDMLIGAIGGMLAITIASELAAERQDVLATGTFLPALVDELYHLTPEKILKRARIEIHS</sequence>
<dbReference type="CDD" id="cd00564">
    <property type="entry name" value="TMP_TenI"/>
    <property type="match status" value="1"/>
</dbReference>
<dbReference type="InterPro" id="IPR000417">
    <property type="entry name" value="Hyethyz_kinase"/>
</dbReference>